<reference evidence="3 4" key="1">
    <citation type="journal article" date="2016" name="Fungal Biol.">
        <title>The genome of Xylona heveae provides a window into fungal endophytism.</title>
        <authorList>
            <person name="Gazis R."/>
            <person name="Kuo A."/>
            <person name="Riley R."/>
            <person name="LaButti K."/>
            <person name="Lipzen A."/>
            <person name="Lin J."/>
            <person name="Amirebrahimi M."/>
            <person name="Hesse C.N."/>
            <person name="Spatafora J.W."/>
            <person name="Henrissat B."/>
            <person name="Hainaut M."/>
            <person name="Grigoriev I.V."/>
            <person name="Hibbett D.S."/>
        </authorList>
    </citation>
    <scope>NUCLEOTIDE SEQUENCE [LARGE SCALE GENOMIC DNA]</scope>
    <source>
        <strain evidence="3 4">TC161</strain>
    </source>
</reference>
<dbReference type="OrthoDB" id="5239630at2759"/>
<evidence type="ECO:0000313" key="4">
    <source>
        <dbReference type="Proteomes" id="UP000076632"/>
    </source>
</evidence>
<comment type="similarity">
    <text evidence="1">Belongs to the UPF0390 family.</text>
</comment>
<dbReference type="STRING" id="1328760.A0A165I864"/>
<keyword evidence="4" id="KW-1185">Reference proteome</keyword>
<sequence length="97" mass="10125">MAQGTIKLKNPKGGNTKGGKKPSVLGPGPKKGQRQIAPKKADLVKKQKLAKKFSGGLTAKTERNLAEKAGHLELLASAKRREKEGAAGNGKGKNGKN</sequence>
<feature type="compositionally biased region" description="Gly residues" evidence="2">
    <location>
        <begin position="87"/>
        <end position="97"/>
    </location>
</feature>
<name>A0A165I864_XYLHT</name>
<dbReference type="PANTHER" id="PTHR16967">
    <property type="entry name" value="LEYDIG CELL TUMOR 10 KDA PROTEIN HOMOLOG"/>
    <property type="match status" value="1"/>
</dbReference>
<evidence type="ECO:0000256" key="1">
    <source>
        <dbReference type="ARBA" id="ARBA00006802"/>
    </source>
</evidence>
<dbReference type="InterPro" id="IPR019034">
    <property type="entry name" value="UPF0390"/>
</dbReference>
<accession>A0A165I864</accession>
<dbReference type="EMBL" id="KV407456">
    <property type="protein sequence ID" value="KZF24523.1"/>
    <property type="molecule type" value="Genomic_DNA"/>
</dbReference>
<feature type="region of interest" description="Disordered" evidence="2">
    <location>
        <begin position="76"/>
        <end position="97"/>
    </location>
</feature>
<gene>
    <name evidence="3" type="ORF">L228DRAFT_266851</name>
</gene>
<dbReference type="Pfam" id="PF09495">
    <property type="entry name" value="DUF2462"/>
    <property type="match status" value="1"/>
</dbReference>
<evidence type="ECO:0000256" key="2">
    <source>
        <dbReference type="SAM" id="MobiDB-lite"/>
    </source>
</evidence>
<dbReference type="RefSeq" id="XP_018190078.1">
    <property type="nucleotide sequence ID" value="XM_018334915.1"/>
</dbReference>
<dbReference type="AlphaFoldDB" id="A0A165I864"/>
<feature type="region of interest" description="Disordered" evidence="2">
    <location>
        <begin position="1"/>
        <end position="44"/>
    </location>
</feature>
<organism evidence="3 4">
    <name type="scientific">Xylona heveae (strain CBS 132557 / TC161)</name>
    <dbReference type="NCBI Taxonomy" id="1328760"/>
    <lineage>
        <taxon>Eukaryota</taxon>
        <taxon>Fungi</taxon>
        <taxon>Dikarya</taxon>
        <taxon>Ascomycota</taxon>
        <taxon>Pezizomycotina</taxon>
        <taxon>Xylonomycetes</taxon>
        <taxon>Xylonales</taxon>
        <taxon>Xylonaceae</taxon>
        <taxon>Xylona</taxon>
    </lineage>
</organism>
<dbReference type="InParanoid" id="A0A165I864"/>
<dbReference type="GeneID" id="28900052"/>
<proteinExistence type="inferred from homology"/>
<dbReference type="Proteomes" id="UP000076632">
    <property type="component" value="Unassembled WGS sequence"/>
</dbReference>
<evidence type="ECO:0000313" key="3">
    <source>
        <dbReference type="EMBL" id="KZF24523.1"/>
    </source>
</evidence>
<dbReference type="OMA" id="LSCTITT"/>
<protein>
    <submittedName>
        <fullName evidence="3">Uncharacterized protein</fullName>
    </submittedName>
</protein>
<dbReference type="PANTHER" id="PTHR16967:SF1">
    <property type="entry name" value="LEYDIG CELL TUMOR 10 KDA PROTEIN HOMOLOG"/>
    <property type="match status" value="1"/>
</dbReference>